<dbReference type="Proteomes" id="UP001242129">
    <property type="component" value="Unassembled WGS sequence"/>
</dbReference>
<dbReference type="Pfam" id="PF05866">
    <property type="entry name" value="RusA"/>
    <property type="match status" value="1"/>
</dbReference>
<dbReference type="InterPro" id="IPR008822">
    <property type="entry name" value="Endonuclease_RusA-like"/>
</dbReference>
<protein>
    <submittedName>
        <fullName evidence="1">RusA family crossover junction endodeoxyribonuclease</fullName>
    </submittedName>
</protein>
<evidence type="ECO:0000313" key="1">
    <source>
        <dbReference type="EMBL" id="MDP1446339.1"/>
    </source>
</evidence>
<gene>
    <name evidence="1" type="ORF">Q8G51_00410</name>
</gene>
<dbReference type="EMBL" id="JAUUUS010000001">
    <property type="protein sequence ID" value="MDP1446339.1"/>
    <property type="molecule type" value="Genomic_DNA"/>
</dbReference>
<dbReference type="GO" id="GO:0006281">
    <property type="term" value="P:DNA repair"/>
    <property type="evidence" value="ECO:0007669"/>
    <property type="project" value="InterPro"/>
</dbReference>
<dbReference type="RefSeq" id="WP_305157584.1">
    <property type="nucleotide sequence ID" value="NZ_JAUUUQ010000001.1"/>
</dbReference>
<reference evidence="1" key="1">
    <citation type="submission" date="2023-07" db="EMBL/GenBank/DDBJ databases">
        <title>Dynamics of blaOXA-23 gene transmission in Acinetobacter spp. from contaminated veterinary surfaces.</title>
        <authorList>
            <person name="Moreira Da Silva J."/>
            <person name="Menezes J."/>
            <person name="Fernandes L."/>
            <person name="Marques C."/>
            <person name="Amaral A."/>
            <person name="Timofte D."/>
            <person name="Pomba C."/>
        </authorList>
    </citation>
    <scope>NUCLEOTIDE SEQUENCE</scope>
    <source>
        <strain evidence="1">CMVB11Z4A1</strain>
    </source>
</reference>
<dbReference type="GO" id="GO:0006310">
    <property type="term" value="P:DNA recombination"/>
    <property type="evidence" value="ECO:0007669"/>
    <property type="project" value="InterPro"/>
</dbReference>
<comment type="caution">
    <text evidence="1">The sequence shown here is derived from an EMBL/GenBank/DDBJ whole genome shotgun (WGS) entry which is preliminary data.</text>
</comment>
<dbReference type="SUPFAM" id="SSF103084">
    <property type="entry name" value="Holliday junction resolvase RusA"/>
    <property type="match status" value="1"/>
</dbReference>
<dbReference type="InterPro" id="IPR036614">
    <property type="entry name" value="RusA-like_sf"/>
</dbReference>
<sequence length="171" mass="19613">MTGTRWGEKQLEVHLNKHNLRKECASVQFKNKIEAKTHEAEQNAVDAKLERNSAGGEKVILDFNLPAIPPSVNHYWKKSGRGFKLSDEARDFHDLVSMLVPPTRTAARLKLEVTFHFPNRLRRDIDNYLKATIDSLVKCEFCVDDEQFDELIVRRGNVVKGGLLKIKVMEI</sequence>
<dbReference type="Gene3D" id="3.30.1330.70">
    <property type="entry name" value="Holliday junction resolvase RusA"/>
    <property type="match status" value="1"/>
</dbReference>
<proteinExistence type="predicted"/>
<organism evidence="1 2">
    <name type="scientific">Acinetobacter lwoffii</name>
    <dbReference type="NCBI Taxonomy" id="28090"/>
    <lineage>
        <taxon>Bacteria</taxon>
        <taxon>Pseudomonadati</taxon>
        <taxon>Pseudomonadota</taxon>
        <taxon>Gammaproteobacteria</taxon>
        <taxon>Moraxellales</taxon>
        <taxon>Moraxellaceae</taxon>
        <taxon>Acinetobacter</taxon>
    </lineage>
</organism>
<evidence type="ECO:0000313" key="2">
    <source>
        <dbReference type="Proteomes" id="UP001242129"/>
    </source>
</evidence>
<dbReference type="GO" id="GO:0000287">
    <property type="term" value="F:magnesium ion binding"/>
    <property type="evidence" value="ECO:0007669"/>
    <property type="project" value="InterPro"/>
</dbReference>
<accession>A0AAW8AU91</accession>
<name>A0AAW8AU91_ACILW</name>
<dbReference type="AlphaFoldDB" id="A0AAW8AU91"/>